<name>A0A921FW37_SPOPS</name>
<reference evidence="1" key="1">
    <citation type="journal article" date="2021" name="PeerJ">
        <title>Extensive microbial diversity within the chicken gut microbiome revealed by metagenomics and culture.</title>
        <authorList>
            <person name="Gilroy R."/>
            <person name="Ravi A."/>
            <person name="Getino M."/>
            <person name="Pursley I."/>
            <person name="Horton D.L."/>
            <person name="Alikhan N.F."/>
            <person name="Baker D."/>
            <person name="Gharbi K."/>
            <person name="Hall N."/>
            <person name="Watson M."/>
            <person name="Adriaenssens E.M."/>
            <person name="Foster-Nyarko E."/>
            <person name="Jarju S."/>
            <person name="Secka A."/>
            <person name="Antonio M."/>
            <person name="Oren A."/>
            <person name="Chaudhuri R.R."/>
            <person name="La Ragione R."/>
            <person name="Hildebrand F."/>
            <person name="Pallen M.J."/>
        </authorList>
    </citation>
    <scope>NUCLEOTIDE SEQUENCE</scope>
    <source>
        <strain evidence="1">CHK171-7178</strain>
    </source>
</reference>
<protein>
    <submittedName>
        <fullName evidence="1">Uncharacterized protein</fullName>
    </submittedName>
</protein>
<proteinExistence type="predicted"/>
<evidence type="ECO:0000313" key="2">
    <source>
        <dbReference type="Proteomes" id="UP000698173"/>
    </source>
</evidence>
<evidence type="ECO:0000313" key="1">
    <source>
        <dbReference type="EMBL" id="HJF30803.1"/>
    </source>
</evidence>
<dbReference type="EMBL" id="DYWT01000054">
    <property type="protein sequence ID" value="HJF30803.1"/>
    <property type="molecule type" value="Genomic_DNA"/>
</dbReference>
<reference evidence="1" key="2">
    <citation type="submission" date="2021-09" db="EMBL/GenBank/DDBJ databases">
        <authorList>
            <person name="Gilroy R."/>
        </authorList>
    </citation>
    <scope>NUCLEOTIDE SEQUENCE</scope>
    <source>
        <strain evidence="1">CHK171-7178</strain>
    </source>
</reference>
<dbReference type="AlphaFoldDB" id="A0A921FW37"/>
<dbReference type="Proteomes" id="UP000698173">
    <property type="component" value="Unassembled WGS sequence"/>
</dbReference>
<comment type="caution">
    <text evidence="1">The sequence shown here is derived from an EMBL/GenBank/DDBJ whole genome shotgun (WGS) entry which is preliminary data.</text>
</comment>
<organism evidence="1 2">
    <name type="scientific">Sporosarcina psychrophila</name>
    <name type="common">Bacillus psychrophilus</name>
    <dbReference type="NCBI Taxonomy" id="1476"/>
    <lineage>
        <taxon>Bacteria</taxon>
        <taxon>Bacillati</taxon>
        <taxon>Bacillota</taxon>
        <taxon>Bacilli</taxon>
        <taxon>Bacillales</taxon>
        <taxon>Caryophanaceae</taxon>
        <taxon>Sporosarcina</taxon>
    </lineage>
</organism>
<gene>
    <name evidence="1" type="ORF">K8V56_03360</name>
</gene>
<sequence length="55" mass="6448">MKQEELQKIWKALSKYGIYTEEELNTAIKQMKPLNIGCMVSPVKKFENEKTVMVK</sequence>
<accession>A0A921FW37</accession>